<sequence>MKTLNILSGGAAQGLVRSLAPAFKAETGLGIAGDFGAVGAMADRLRAGVPTDVVILTSALIATLADEGLAVRSSIADLGRVETALAVRAGDPAAQAEDAASLRTALLAADAIFVPDTEASTAGIHVAKVLAQLGITDVVADRLKIFPNGATAMRHLAESRDRRPIGCTQSTEIISTPGVKLSGTLPPGCGLATMYTAAVATQASAAPQAQRLIGLLTSTDASELRSQAGFVSGPMS</sequence>
<dbReference type="EMBL" id="VITY01000007">
    <property type="protein sequence ID" value="TWB96902.1"/>
    <property type="molecule type" value="Genomic_DNA"/>
</dbReference>
<evidence type="ECO:0000313" key="2">
    <source>
        <dbReference type="Proteomes" id="UP000321304"/>
    </source>
</evidence>
<dbReference type="PANTHER" id="PTHR30632:SF11">
    <property type="entry name" value="BLR4797 PROTEIN"/>
    <property type="match status" value="1"/>
</dbReference>
<gene>
    <name evidence="1" type="ORF">FBZ93_107148</name>
</gene>
<dbReference type="PANTHER" id="PTHR30632">
    <property type="entry name" value="MOLYBDATE-BINDING PERIPLASMIC PROTEIN"/>
    <property type="match status" value="1"/>
</dbReference>
<organism evidence="1 2">
    <name type="scientific">Bradyrhizobium macuxiense</name>
    <dbReference type="NCBI Taxonomy" id="1755647"/>
    <lineage>
        <taxon>Bacteria</taxon>
        <taxon>Pseudomonadati</taxon>
        <taxon>Pseudomonadota</taxon>
        <taxon>Alphaproteobacteria</taxon>
        <taxon>Hyphomicrobiales</taxon>
        <taxon>Nitrobacteraceae</taxon>
        <taxon>Bradyrhizobium</taxon>
    </lineage>
</organism>
<dbReference type="GO" id="GO:0015689">
    <property type="term" value="P:molybdate ion transport"/>
    <property type="evidence" value="ECO:0007669"/>
    <property type="project" value="TreeGrafter"/>
</dbReference>
<name>A0A560LNQ3_9BRAD</name>
<accession>A0A560LNQ3</accession>
<evidence type="ECO:0000313" key="1">
    <source>
        <dbReference type="EMBL" id="TWB96902.1"/>
    </source>
</evidence>
<dbReference type="Gene3D" id="3.40.190.10">
    <property type="entry name" value="Periplasmic binding protein-like II"/>
    <property type="match status" value="2"/>
</dbReference>
<reference evidence="1 2" key="1">
    <citation type="submission" date="2019-06" db="EMBL/GenBank/DDBJ databases">
        <title>Genomic Encyclopedia of Type Strains, Phase IV (KMG-V): Genome sequencing to study the core and pangenomes of soil and plant-associated prokaryotes.</title>
        <authorList>
            <person name="Whitman W."/>
        </authorList>
    </citation>
    <scope>NUCLEOTIDE SEQUENCE [LARGE SCALE GENOMIC DNA]</scope>
    <source>
        <strain evidence="1 2">BR 10355</strain>
    </source>
</reference>
<dbReference type="Proteomes" id="UP000321304">
    <property type="component" value="Unassembled WGS sequence"/>
</dbReference>
<proteinExistence type="predicted"/>
<dbReference type="Pfam" id="PF13531">
    <property type="entry name" value="SBP_bac_11"/>
    <property type="match status" value="1"/>
</dbReference>
<protein>
    <submittedName>
        <fullName evidence="1">Molybdate transport system substrate-binding protein</fullName>
    </submittedName>
</protein>
<dbReference type="STRING" id="1755647.AS156_16310"/>
<dbReference type="SUPFAM" id="SSF53850">
    <property type="entry name" value="Periplasmic binding protein-like II"/>
    <property type="match status" value="1"/>
</dbReference>
<dbReference type="RefSeq" id="WP_146988129.1">
    <property type="nucleotide sequence ID" value="NZ_VITY01000007.1"/>
</dbReference>
<dbReference type="InterPro" id="IPR050682">
    <property type="entry name" value="ModA/WtpA"/>
</dbReference>
<dbReference type="OrthoDB" id="7255945at2"/>
<keyword evidence="2" id="KW-1185">Reference proteome</keyword>
<dbReference type="GO" id="GO:0030973">
    <property type="term" value="F:molybdate ion binding"/>
    <property type="evidence" value="ECO:0007669"/>
    <property type="project" value="TreeGrafter"/>
</dbReference>
<comment type="caution">
    <text evidence="1">The sequence shown here is derived from an EMBL/GenBank/DDBJ whole genome shotgun (WGS) entry which is preliminary data.</text>
</comment>
<dbReference type="AlphaFoldDB" id="A0A560LNQ3"/>